<dbReference type="PANTHER" id="PTHR11777">
    <property type="entry name" value="ALANYL-TRNA SYNTHETASE"/>
    <property type="match status" value="1"/>
</dbReference>
<keyword evidence="5" id="KW-0547">Nucleotide-binding</keyword>
<keyword evidence="7" id="KW-0694">RNA-binding</keyword>
<evidence type="ECO:0000256" key="9">
    <source>
        <dbReference type="ARBA" id="ARBA00023146"/>
    </source>
</evidence>
<dbReference type="PRINTS" id="PR00980">
    <property type="entry name" value="TRNASYNTHALA"/>
</dbReference>
<evidence type="ECO:0000256" key="4">
    <source>
        <dbReference type="ARBA" id="ARBA00022598"/>
    </source>
</evidence>
<keyword evidence="4" id="KW-0436">Ligase</keyword>
<dbReference type="Pfam" id="PF01411">
    <property type="entry name" value="tRNA-synt_2c"/>
    <property type="match status" value="1"/>
</dbReference>
<comment type="similarity">
    <text evidence="1">Belongs to the class-II aminoacyl-tRNA synthetase family.</text>
</comment>
<dbReference type="GO" id="GO:0002161">
    <property type="term" value="F:aminoacyl-tRNA deacylase activity"/>
    <property type="evidence" value="ECO:0007669"/>
    <property type="project" value="TreeGrafter"/>
</dbReference>
<evidence type="ECO:0000256" key="2">
    <source>
        <dbReference type="ARBA" id="ARBA00013168"/>
    </source>
</evidence>
<organism evidence="11">
    <name type="scientific">marine metagenome</name>
    <dbReference type="NCBI Taxonomy" id="408172"/>
    <lineage>
        <taxon>unclassified sequences</taxon>
        <taxon>metagenomes</taxon>
        <taxon>ecological metagenomes</taxon>
    </lineage>
</organism>
<dbReference type="PANTHER" id="PTHR11777:SF9">
    <property type="entry name" value="ALANINE--TRNA LIGASE, CYTOPLASMIC"/>
    <property type="match status" value="1"/>
</dbReference>
<dbReference type="SUPFAM" id="SSF50447">
    <property type="entry name" value="Translation proteins"/>
    <property type="match status" value="1"/>
</dbReference>
<dbReference type="InterPro" id="IPR009000">
    <property type="entry name" value="Transl_B-barrel_sf"/>
</dbReference>
<dbReference type="InterPro" id="IPR002318">
    <property type="entry name" value="Ala-tRNA-lgiase_IIc"/>
</dbReference>
<gene>
    <name evidence="11" type="ORF">METZ01_LOCUS379317</name>
</gene>
<dbReference type="SUPFAM" id="SSF55681">
    <property type="entry name" value="Class II aaRS and biotin synthetases"/>
    <property type="match status" value="1"/>
</dbReference>
<dbReference type="SUPFAM" id="SSF101353">
    <property type="entry name" value="Putative anticodon-binding domain of alanyl-tRNA synthetase (AlaRS)"/>
    <property type="match status" value="1"/>
</dbReference>
<dbReference type="InterPro" id="IPR018165">
    <property type="entry name" value="Ala-tRNA-synth_IIc_core"/>
</dbReference>
<dbReference type="GO" id="GO:0004813">
    <property type="term" value="F:alanine-tRNA ligase activity"/>
    <property type="evidence" value="ECO:0007669"/>
    <property type="project" value="UniProtKB-EC"/>
</dbReference>
<keyword evidence="9" id="KW-0030">Aminoacyl-tRNA synthetase</keyword>
<evidence type="ECO:0000256" key="7">
    <source>
        <dbReference type="ARBA" id="ARBA00022884"/>
    </source>
</evidence>
<keyword evidence="6" id="KW-0067">ATP-binding</keyword>
<accession>A0A382TWU1</accession>
<dbReference type="EMBL" id="UINC01139730">
    <property type="protein sequence ID" value="SVD26463.1"/>
    <property type="molecule type" value="Genomic_DNA"/>
</dbReference>
<dbReference type="InterPro" id="IPR018162">
    <property type="entry name" value="Ala-tRNA-ligase_IIc_anticod-bd"/>
</dbReference>
<sequence>NRDEHGQLHPLPETHVDTGMGFERIVAIMQGVDSNYKTDIFMPLLDEIANLTNQGYSDDGDGVPHRVIADHIRCLTFAIGDGVMPSNEGRGYVMRRILRRAVLYGKKLGMSSPFIFNLVDTVVDQLGRVFPEVLPRQDFIKEIIKGEEHRFHQTLDRGLDILDGLLNQIDTEGQSVLPGNQAFELYDTFGFPLDLTQVLAKERSFSVDEDGFSESMEKQRTRSRAAWKTAGEAVYDSEILGEILKESGKTEFLGYQTTQTQAEITAIIHQGELISAITKGDEASVVLSRTPFYGESGG</sequence>
<name>A0A382TWU1_9ZZZZ</name>
<feature type="domain" description="Alanyl-transfer RNA synthetases family profile" evidence="10">
    <location>
        <begin position="1"/>
        <end position="298"/>
    </location>
</feature>
<dbReference type="GO" id="GO:0005829">
    <property type="term" value="C:cytosol"/>
    <property type="evidence" value="ECO:0007669"/>
    <property type="project" value="TreeGrafter"/>
</dbReference>
<dbReference type="InterPro" id="IPR045864">
    <property type="entry name" value="aa-tRNA-synth_II/BPL/LPL"/>
</dbReference>
<dbReference type="PROSITE" id="PS50860">
    <property type="entry name" value="AA_TRNA_LIGASE_II_ALA"/>
    <property type="match status" value="1"/>
</dbReference>
<evidence type="ECO:0000256" key="3">
    <source>
        <dbReference type="ARBA" id="ARBA00022555"/>
    </source>
</evidence>
<keyword evidence="3" id="KW-0820">tRNA-binding</keyword>
<dbReference type="GO" id="GO:0006419">
    <property type="term" value="P:alanyl-tRNA aminoacylation"/>
    <property type="evidence" value="ECO:0007669"/>
    <property type="project" value="InterPro"/>
</dbReference>
<dbReference type="EC" id="6.1.1.7" evidence="2"/>
<dbReference type="InterPro" id="IPR050058">
    <property type="entry name" value="Ala-tRNA_ligase"/>
</dbReference>
<evidence type="ECO:0000256" key="8">
    <source>
        <dbReference type="ARBA" id="ARBA00022917"/>
    </source>
</evidence>
<dbReference type="GO" id="GO:0000049">
    <property type="term" value="F:tRNA binding"/>
    <property type="evidence" value="ECO:0007669"/>
    <property type="project" value="UniProtKB-KW"/>
</dbReference>
<evidence type="ECO:0000313" key="11">
    <source>
        <dbReference type="EMBL" id="SVD26463.1"/>
    </source>
</evidence>
<dbReference type="Gene3D" id="3.30.930.10">
    <property type="entry name" value="Bira Bifunctional Protein, Domain 2"/>
    <property type="match status" value="1"/>
</dbReference>
<dbReference type="GO" id="GO:0005524">
    <property type="term" value="F:ATP binding"/>
    <property type="evidence" value="ECO:0007669"/>
    <property type="project" value="UniProtKB-KW"/>
</dbReference>
<reference evidence="11" key="1">
    <citation type="submission" date="2018-05" db="EMBL/GenBank/DDBJ databases">
        <authorList>
            <person name="Lanie J.A."/>
            <person name="Ng W.-L."/>
            <person name="Kazmierczak K.M."/>
            <person name="Andrzejewski T.M."/>
            <person name="Davidsen T.M."/>
            <person name="Wayne K.J."/>
            <person name="Tettelin H."/>
            <person name="Glass J.I."/>
            <person name="Rusch D."/>
            <person name="Podicherti R."/>
            <person name="Tsui H.-C.T."/>
            <person name="Winkler M.E."/>
        </authorList>
    </citation>
    <scope>NUCLEOTIDE SEQUENCE</scope>
</reference>
<evidence type="ECO:0000256" key="6">
    <source>
        <dbReference type="ARBA" id="ARBA00022840"/>
    </source>
</evidence>
<evidence type="ECO:0000256" key="1">
    <source>
        <dbReference type="ARBA" id="ARBA00008226"/>
    </source>
</evidence>
<feature type="non-terminal residue" evidence="11">
    <location>
        <position position="1"/>
    </location>
</feature>
<keyword evidence="8" id="KW-0648">Protein biosynthesis</keyword>
<proteinExistence type="inferred from homology"/>
<feature type="non-terminal residue" evidence="11">
    <location>
        <position position="298"/>
    </location>
</feature>
<evidence type="ECO:0000256" key="5">
    <source>
        <dbReference type="ARBA" id="ARBA00022741"/>
    </source>
</evidence>
<dbReference type="InterPro" id="IPR018164">
    <property type="entry name" value="Ala-tRNA-synth_IIc_N"/>
</dbReference>
<protein>
    <recommendedName>
        <fullName evidence="2">alanine--tRNA ligase</fullName>
        <ecNumber evidence="2">6.1.1.7</ecNumber>
    </recommendedName>
</protein>
<dbReference type="AlphaFoldDB" id="A0A382TWU1"/>
<evidence type="ECO:0000259" key="10">
    <source>
        <dbReference type="PROSITE" id="PS50860"/>
    </source>
</evidence>